<dbReference type="InterPro" id="IPR041102">
    <property type="entry name" value="UvrA_inter"/>
</dbReference>
<evidence type="ECO:0000256" key="14">
    <source>
        <dbReference type="ARBA" id="ARBA00038000"/>
    </source>
</evidence>
<dbReference type="EMBL" id="CP011801">
    <property type="protein sequence ID" value="ALA59975.1"/>
    <property type="molecule type" value="Genomic_DNA"/>
</dbReference>
<name>A0A0K2GG96_NITMO</name>
<feature type="domain" description="UvrA interaction" evidence="19">
    <location>
        <begin position="143"/>
        <end position="255"/>
    </location>
</feature>
<dbReference type="GO" id="GO:0008270">
    <property type="term" value="F:zinc ion binding"/>
    <property type="evidence" value="ECO:0007669"/>
    <property type="project" value="UniProtKB-KW"/>
</dbReference>
<dbReference type="NCBIfam" id="TIGR00630">
    <property type="entry name" value="uvra"/>
    <property type="match status" value="1"/>
</dbReference>
<evidence type="ECO:0000313" key="20">
    <source>
        <dbReference type="EMBL" id="ALA59975.1"/>
    </source>
</evidence>
<dbReference type="GO" id="GO:0006289">
    <property type="term" value="P:nucleotide-excision repair"/>
    <property type="evidence" value="ECO:0007669"/>
    <property type="project" value="InterPro"/>
</dbReference>
<keyword evidence="13" id="KW-0234">DNA repair</keyword>
<evidence type="ECO:0000256" key="11">
    <source>
        <dbReference type="ARBA" id="ARBA00022881"/>
    </source>
</evidence>
<dbReference type="RefSeq" id="WP_053380901.1">
    <property type="nucleotide sequence ID" value="NZ_CP011801.1"/>
</dbReference>
<dbReference type="STRING" id="42253.NITMOv2_3583"/>
<evidence type="ECO:0000256" key="12">
    <source>
        <dbReference type="ARBA" id="ARBA00023125"/>
    </source>
</evidence>
<evidence type="ECO:0000313" key="21">
    <source>
        <dbReference type="Proteomes" id="UP000069205"/>
    </source>
</evidence>
<protein>
    <recommendedName>
        <fullName evidence="15">UvrABC system protein A</fullName>
    </recommendedName>
    <alternativeName>
        <fullName evidence="16">Excinuclease ABC subunit A</fullName>
    </alternativeName>
</protein>
<evidence type="ECO:0000256" key="9">
    <source>
        <dbReference type="ARBA" id="ARBA00022833"/>
    </source>
</evidence>
<dbReference type="GO" id="GO:0004518">
    <property type="term" value="F:nuclease activity"/>
    <property type="evidence" value="ECO:0007669"/>
    <property type="project" value="UniProtKB-KW"/>
</dbReference>
<evidence type="ECO:0000256" key="17">
    <source>
        <dbReference type="SAM" id="MobiDB-lite"/>
    </source>
</evidence>
<evidence type="ECO:0000259" key="18">
    <source>
        <dbReference type="Pfam" id="PF17755"/>
    </source>
</evidence>
<dbReference type="GO" id="GO:0005737">
    <property type="term" value="C:cytoplasm"/>
    <property type="evidence" value="ECO:0007669"/>
    <property type="project" value="UniProtKB-SubCell"/>
</dbReference>
<evidence type="ECO:0000256" key="7">
    <source>
        <dbReference type="ARBA" id="ARBA00022769"/>
    </source>
</evidence>
<dbReference type="CDD" id="cd03271">
    <property type="entry name" value="ABC_UvrA_II"/>
    <property type="match status" value="1"/>
</dbReference>
<evidence type="ECO:0000256" key="5">
    <source>
        <dbReference type="ARBA" id="ARBA00022741"/>
    </source>
</evidence>
<keyword evidence="9" id="KW-0862">Zinc</keyword>
<dbReference type="InterPro" id="IPR004602">
    <property type="entry name" value="UvrA"/>
</dbReference>
<sequence length="963" mass="105802">MALTPPSPDSSHHLVVEGARQHNLKNISLRIPHDRVTAITGLSGSGKSSLAFDTIFAEGQWRYVESLSTYARMFLDKVARPDVERILNVRPAIAIEQKNQVRTARSTVGTTTEIADLLRLLFAKIGKPVCPDCRQEARSYHPEAVTDDLLKRLLGARAMILFPVAAPNATQTPAFTQTLLTRGFTRLKVGDQIIDLHDLSPRCPLPIVGEGKGEGARLLYVVLDRLIIRADDRARLVEAVETAFREGEGTCVVDVIGHGPQSYSTRYLCQGCGRRFEPLRPVLFSFNHPLGACPECKGFGNVLRYDPDLVIPDEGKSLSQGAIEPWSKPGTDWWQKQMLLAMKRRGVDLTVPFKDLPKATQQLLWQGDRSFDGINDFFMYMEGKRYKLHVRVLLSRYRTPFDCPGCHGSRLKPEALFVRIAGTDIHRAMGLTVEGLREWVEFLPLRPFEQEIAADILRQLTAKLGFLLRVGLGYLTLDRQTKTLSGGEAQRVALANQLGSRLVGTLYVLDEPTIGLHARDTDLLAGILKDLAAVGNTVVVVEHDRRMIESADYVVEMGPRSGEHGGQVVCAAPTPAFIADSRAITARYLRGEDTIPLPKIRRSGSGKFLVIAGAAEHNLKDLLIRIPLGMLICVTGVSGSGKSTLVEDTLYRAVARAFRVESLPMGRFKAIKGLEHLKGIRLIDQQPIGRTPRSNPITYLKAFDEIRQLFAAELDALKRGFTPGHFSFNATGGRCERCEGSGVEKLEMYFFEDIYAPCEVCEGKRFKPEVLQIRYRGKNISDVLNMTVDGALAFFAGAPKLQERLHLLSSIGLGYLRLGQSATTLSGGEAQRLKIAAELISGGGLSHQGTVPLPGRTNGDRHRPSRSQSPRDVLYIMDEPTTGLHFEDIKKLLAVLNKLVNAGNTLVIVEHNLDVIKCADWIIDLGPEGGAAGGQIVAEGRPEQVAKVAASHTGRFLAKALAG</sequence>
<dbReference type="Gene3D" id="3.40.50.300">
    <property type="entry name" value="P-loop containing nucleotide triphosphate hydrolases"/>
    <property type="match status" value="3"/>
</dbReference>
<keyword evidence="10" id="KW-0067">ATP-binding</keyword>
<dbReference type="GO" id="GO:0016887">
    <property type="term" value="F:ATP hydrolysis activity"/>
    <property type="evidence" value="ECO:0007669"/>
    <property type="project" value="InterPro"/>
</dbReference>
<dbReference type="Gene3D" id="1.10.8.280">
    <property type="entry name" value="ABC transporter ATPase domain-like"/>
    <property type="match status" value="2"/>
</dbReference>
<evidence type="ECO:0000256" key="16">
    <source>
        <dbReference type="ARBA" id="ARBA00042156"/>
    </source>
</evidence>
<proteinExistence type="inferred from homology"/>
<dbReference type="GO" id="GO:0003677">
    <property type="term" value="F:DNA binding"/>
    <property type="evidence" value="ECO:0007669"/>
    <property type="project" value="UniProtKB-KW"/>
</dbReference>
<dbReference type="InterPro" id="IPR041552">
    <property type="entry name" value="UvrA_DNA-bd"/>
</dbReference>
<evidence type="ECO:0000256" key="3">
    <source>
        <dbReference type="ARBA" id="ARBA00022723"/>
    </source>
</evidence>
<dbReference type="Gene3D" id="1.20.1580.10">
    <property type="entry name" value="ABC transporter ATPase like domain"/>
    <property type="match status" value="4"/>
</dbReference>
<evidence type="ECO:0000256" key="6">
    <source>
        <dbReference type="ARBA" id="ARBA00022763"/>
    </source>
</evidence>
<feature type="domain" description="UvrA DNA-binding" evidence="18">
    <location>
        <begin position="306"/>
        <end position="369"/>
    </location>
</feature>
<evidence type="ECO:0000256" key="15">
    <source>
        <dbReference type="ARBA" id="ARBA00039316"/>
    </source>
</evidence>
<dbReference type="OrthoDB" id="9809851at2"/>
<dbReference type="KEGG" id="nmv:NITMOv2_3583"/>
<keyword evidence="5" id="KW-0547">Nucleotide-binding</keyword>
<keyword evidence="8" id="KW-0863">Zinc-finger</keyword>
<keyword evidence="4" id="KW-0677">Repeat</keyword>
<dbReference type="Pfam" id="PF17760">
    <property type="entry name" value="UvrA_inter"/>
    <property type="match status" value="1"/>
</dbReference>
<evidence type="ECO:0000256" key="8">
    <source>
        <dbReference type="ARBA" id="ARBA00022771"/>
    </source>
</evidence>
<evidence type="ECO:0000256" key="10">
    <source>
        <dbReference type="ARBA" id="ARBA00022840"/>
    </source>
</evidence>
<dbReference type="Pfam" id="PF17755">
    <property type="entry name" value="UvrA_DNA-bind"/>
    <property type="match status" value="1"/>
</dbReference>
<dbReference type="PANTHER" id="PTHR43152">
    <property type="entry name" value="UVRABC SYSTEM PROTEIN A"/>
    <property type="match status" value="1"/>
</dbReference>
<evidence type="ECO:0000256" key="1">
    <source>
        <dbReference type="ARBA" id="ARBA00004496"/>
    </source>
</evidence>
<keyword evidence="2" id="KW-0963">Cytoplasm</keyword>
<dbReference type="InterPro" id="IPR027417">
    <property type="entry name" value="P-loop_NTPase"/>
</dbReference>
<dbReference type="SUPFAM" id="SSF52540">
    <property type="entry name" value="P-loop containing nucleoside triphosphate hydrolases"/>
    <property type="match status" value="2"/>
</dbReference>
<comment type="similarity">
    <text evidence="14">Belongs to the ABC transporter superfamily. UvrA family.</text>
</comment>
<reference evidence="20 21" key="1">
    <citation type="journal article" date="2015" name="Proc. Natl. Acad. Sci. U.S.A.">
        <title>Expanded metabolic versatility of ubiquitous nitrite-oxidizing bacteria from the genus Nitrospira.</title>
        <authorList>
            <person name="Koch H."/>
            <person name="Lucker S."/>
            <person name="Albertsen M."/>
            <person name="Kitzinger K."/>
            <person name="Herbold C."/>
            <person name="Spieck E."/>
            <person name="Nielsen P.H."/>
            <person name="Wagner M."/>
            <person name="Daims H."/>
        </authorList>
    </citation>
    <scope>NUCLEOTIDE SEQUENCE [LARGE SCALE GENOMIC DNA]</scope>
    <source>
        <strain evidence="20 21">NSP M-1</strain>
    </source>
</reference>
<keyword evidence="12" id="KW-0238">DNA-binding</keyword>
<comment type="subcellular location">
    <subcellularLocation>
        <location evidence="1">Cytoplasm</location>
    </subcellularLocation>
</comment>
<dbReference type="PANTHER" id="PTHR43152:SF3">
    <property type="entry name" value="UVRABC SYSTEM PROTEIN A"/>
    <property type="match status" value="1"/>
</dbReference>
<dbReference type="GO" id="GO:0005524">
    <property type="term" value="F:ATP binding"/>
    <property type="evidence" value="ECO:0007669"/>
    <property type="project" value="UniProtKB-KW"/>
</dbReference>
<keyword evidence="3" id="KW-0479">Metal-binding</keyword>
<evidence type="ECO:0000256" key="4">
    <source>
        <dbReference type="ARBA" id="ARBA00022737"/>
    </source>
</evidence>
<keyword evidence="11" id="KW-0267">Excision nuclease</keyword>
<keyword evidence="21" id="KW-1185">Reference proteome</keyword>
<feature type="region of interest" description="Disordered" evidence="17">
    <location>
        <begin position="846"/>
        <end position="870"/>
    </location>
</feature>
<dbReference type="AlphaFoldDB" id="A0A0K2GG96"/>
<evidence type="ECO:0000259" key="19">
    <source>
        <dbReference type="Pfam" id="PF17760"/>
    </source>
</evidence>
<keyword evidence="7" id="KW-0228">DNA excision</keyword>
<evidence type="ECO:0000256" key="2">
    <source>
        <dbReference type="ARBA" id="ARBA00022490"/>
    </source>
</evidence>
<dbReference type="InterPro" id="IPR017871">
    <property type="entry name" value="ABC_transporter-like_CS"/>
</dbReference>
<dbReference type="GO" id="GO:0009380">
    <property type="term" value="C:excinuclease repair complex"/>
    <property type="evidence" value="ECO:0007669"/>
    <property type="project" value="InterPro"/>
</dbReference>
<organism evidence="20 21">
    <name type="scientific">Nitrospira moscoviensis</name>
    <dbReference type="NCBI Taxonomy" id="42253"/>
    <lineage>
        <taxon>Bacteria</taxon>
        <taxon>Pseudomonadati</taxon>
        <taxon>Nitrospirota</taxon>
        <taxon>Nitrospiria</taxon>
        <taxon>Nitrospirales</taxon>
        <taxon>Nitrospiraceae</taxon>
        <taxon>Nitrospira</taxon>
    </lineage>
</organism>
<dbReference type="Proteomes" id="UP000069205">
    <property type="component" value="Chromosome"/>
</dbReference>
<accession>A0A0K2GG96</accession>
<evidence type="ECO:0000256" key="13">
    <source>
        <dbReference type="ARBA" id="ARBA00023204"/>
    </source>
</evidence>
<gene>
    <name evidence="20" type="primary">uvrA</name>
    <name evidence="20" type="ORF">NITMOv2_3583</name>
</gene>
<keyword evidence="6" id="KW-0227">DNA damage</keyword>
<dbReference type="PATRIC" id="fig|42253.5.peg.3534"/>
<dbReference type="Gene3D" id="3.30.190.20">
    <property type="match status" value="1"/>
</dbReference>
<dbReference type="PROSITE" id="PS00211">
    <property type="entry name" value="ABC_TRANSPORTER_1"/>
    <property type="match status" value="2"/>
</dbReference>